<evidence type="ECO:0000313" key="1">
    <source>
        <dbReference type="EMBL" id="MFD2591933.1"/>
    </source>
</evidence>
<sequence>MINQKVIAATLCVQKEAPKGCNGKCQLRKMLRANSKKTPSGIPMGQEENYVVSLRYLPPAPMYFLNTISIKTSALISCQTLEKPIKQFYEIEVPPPITV</sequence>
<name>A0ABW5NBH5_9FLAO</name>
<keyword evidence="2" id="KW-1185">Reference proteome</keyword>
<dbReference type="RefSeq" id="WP_378258607.1">
    <property type="nucleotide sequence ID" value="NZ_JBHSJV010000001.1"/>
</dbReference>
<dbReference type="Proteomes" id="UP001597459">
    <property type="component" value="Unassembled WGS sequence"/>
</dbReference>
<proteinExistence type="predicted"/>
<organism evidence="1 2">
    <name type="scientific">Aquimarina hainanensis</name>
    <dbReference type="NCBI Taxonomy" id="1578017"/>
    <lineage>
        <taxon>Bacteria</taxon>
        <taxon>Pseudomonadati</taxon>
        <taxon>Bacteroidota</taxon>
        <taxon>Flavobacteriia</taxon>
        <taxon>Flavobacteriales</taxon>
        <taxon>Flavobacteriaceae</taxon>
        <taxon>Aquimarina</taxon>
    </lineage>
</organism>
<comment type="caution">
    <text evidence="1">The sequence shown here is derived from an EMBL/GenBank/DDBJ whole genome shotgun (WGS) entry which is preliminary data.</text>
</comment>
<gene>
    <name evidence="1" type="ORF">ACFSTE_13935</name>
</gene>
<evidence type="ECO:0000313" key="2">
    <source>
        <dbReference type="Proteomes" id="UP001597459"/>
    </source>
</evidence>
<reference evidence="2" key="1">
    <citation type="journal article" date="2019" name="Int. J. Syst. Evol. Microbiol.">
        <title>The Global Catalogue of Microorganisms (GCM) 10K type strain sequencing project: providing services to taxonomists for standard genome sequencing and annotation.</title>
        <authorList>
            <consortium name="The Broad Institute Genomics Platform"/>
            <consortium name="The Broad Institute Genome Sequencing Center for Infectious Disease"/>
            <person name="Wu L."/>
            <person name="Ma J."/>
        </authorList>
    </citation>
    <scope>NUCLEOTIDE SEQUENCE [LARGE SCALE GENOMIC DNA]</scope>
    <source>
        <strain evidence="2">KCTC 42423</strain>
    </source>
</reference>
<dbReference type="EMBL" id="JBHULX010000027">
    <property type="protein sequence ID" value="MFD2591933.1"/>
    <property type="molecule type" value="Genomic_DNA"/>
</dbReference>
<accession>A0ABW5NBH5</accession>
<protein>
    <submittedName>
        <fullName evidence="1">Uncharacterized protein</fullName>
    </submittedName>
</protein>